<keyword evidence="1" id="KW-0233">DNA recombination</keyword>
<dbReference type="Gene3D" id="1.10.443.10">
    <property type="entry name" value="Intergrase catalytic core"/>
    <property type="match status" value="1"/>
</dbReference>
<keyword evidence="3" id="KW-1185">Reference proteome</keyword>
<dbReference type="InterPro" id="IPR011010">
    <property type="entry name" value="DNA_brk_join_enz"/>
</dbReference>
<organism evidence="2 3">
    <name type="scientific">Blautia parvula</name>
    <dbReference type="NCBI Taxonomy" id="2877527"/>
    <lineage>
        <taxon>Bacteria</taxon>
        <taxon>Bacillati</taxon>
        <taxon>Bacillota</taxon>
        <taxon>Clostridia</taxon>
        <taxon>Lachnospirales</taxon>
        <taxon>Lachnospiraceae</taxon>
        <taxon>Blautia</taxon>
    </lineage>
</organism>
<evidence type="ECO:0000256" key="1">
    <source>
        <dbReference type="ARBA" id="ARBA00023172"/>
    </source>
</evidence>
<evidence type="ECO:0000313" key="3">
    <source>
        <dbReference type="Proteomes" id="UP001600941"/>
    </source>
</evidence>
<dbReference type="Proteomes" id="UP001600941">
    <property type="component" value="Unassembled WGS sequence"/>
</dbReference>
<reference evidence="2 3" key="1">
    <citation type="submission" date="2024-04" db="EMBL/GenBank/DDBJ databases">
        <title>Defined microbial consortia suppress multidrug-resistant proinflammatory Enterobacteriaceae via ecological control.</title>
        <authorList>
            <person name="Furuichi M."/>
            <person name="Kawaguchi T."/>
            <person name="Pust M."/>
            <person name="Yasuma K."/>
            <person name="Plichta D."/>
            <person name="Hasegawa N."/>
            <person name="Ohya T."/>
            <person name="Bhattarai S."/>
            <person name="Sasajima S."/>
            <person name="Aoto Y."/>
            <person name="Tuganbaev T."/>
            <person name="Yaginuma M."/>
            <person name="Ueda M."/>
            <person name="Okahashi N."/>
            <person name="Amafuji K."/>
            <person name="Kiridooshi Y."/>
            <person name="Sugita K."/>
            <person name="Strazar M."/>
            <person name="Skelly A."/>
            <person name="Suda W."/>
            <person name="Hattori M."/>
            <person name="Nakamoto N."/>
            <person name="Caballero S."/>
            <person name="Norman J."/>
            <person name="Olle B."/>
            <person name="Tanoue T."/>
            <person name="Arita M."/>
            <person name="Bucci V."/>
            <person name="Atarashi K."/>
            <person name="Xavier R."/>
            <person name="Honda K."/>
        </authorList>
    </citation>
    <scope>NUCLEOTIDE SEQUENCE [LARGE SCALE GENOMIC DNA]</scope>
    <source>
        <strain evidence="3">k34-0107-D12</strain>
    </source>
</reference>
<name>A0ABQ0BVU9_9FIRM</name>
<evidence type="ECO:0008006" key="4">
    <source>
        <dbReference type="Google" id="ProtNLM"/>
    </source>
</evidence>
<proteinExistence type="predicted"/>
<gene>
    <name evidence="2" type="ORF">K340107D12_34800</name>
</gene>
<dbReference type="InterPro" id="IPR013762">
    <property type="entry name" value="Integrase-like_cat_sf"/>
</dbReference>
<evidence type="ECO:0000313" key="2">
    <source>
        <dbReference type="EMBL" id="GAA6500664.1"/>
    </source>
</evidence>
<accession>A0ABQ0BVU9</accession>
<sequence>MRASAEMIFYADEIEELFEVLEKGYQSNGNIVNLGLICNFDLGLRGGELCALKWLDINWINETLFVQRQECTTGEVVDYVKSDSSAGYSELYLTDGVMQIFKRIKNE</sequence>
<dbReference type="SUPFAM" id="SSF56349">
    <property type="entry name" value="DNA breaking-rejoining enzymes"/>
    <property type="match status" value="1"/>
</dbReference>
<comment type="caution">
    <text evidence="2">The sequence shown here is derived from an EMBL/GenBank/DDBJ whole genome shotgun (WGS) entry which is preliminary data.</text>
</comment>
<dbReference type="RefSeq" id="WP_225305329.1">
    <property type="nucleotide sequence ID" value="NZ_AP031413.1"/>
</dbReference>
<dbReference type="EMBL" id="BAABZQ010000001">
    <property type="protein sequence ID" value="GAA6500664.1"/>
    <property type="molecule type" value="Genomic_DNA"/>
</dbReference>
<protein>
    <recommendedName>
        <fullName evidence="4">Tyr recombinase domain-containing protein</fullName>
    </recommendedName>
</protein>